<gene>
    <name evidence="2" type="ORF">TCAP_00600</name>
</gene>
<feature type="compositionally biased region" description="Basic and acidic residues" evidence="1">
    <location>
        <begin position="1"/>
        <end position="11"/>
    </location>
</feature>
<feature type="region of interest" description="Disordered" evidence="1">
    <location>
        <begin position="230"/>
        <end position="264"/>
    </location>
</feature>
<feature type="compositionally biased region" description="Low complexity" evidence="1">
    <location>
        <begin position="343"/>
        <end position="367"/>
    </location>
</feature>
<feature type="region of interest" description="Disordered" evidence="1">
    <location>
        <begin position="675"/>
        <end position="757"/>
    </location>
</feature>
<feature type="compositionally biased region" description="Low complexity" evidence="1">
    <location>
        <begin position="677"/>
        <end position="686"/>
    </location>
</feature>
<evidence type="ECO:0000256" key="1">
    <source>
        <dbReference type="SAM" id="MobiDB-lite"/>
    </source>
</evidence>
<feature type="region of interest" description="Disordered" evidence="1">
    <location>
        <begin position="1"/>
        <end position="75"/>
    </location>
</feature>
<accession>A0A2K3QPP7</accession>
<feature type="region of interest" description="Disordered" evidence="1">
    <location>
        <begin position="508"/>
        <end position="540"/>
    </location>
</feature>
<feature type="compositionally biased region" description="Polar residues" evidence="1">
    <location>
        <begin position="34"/>
        <end position="49"/>
    </location>
</feature>
<evidence type="ECO:0000313" key="3">
    <source>
        <dbReference type="Proteomes" id="UP000236621"/>
    </source>
</evidence>
<feature type="compositionally biased region" description="Basic and acidic residues" evidence="1">
    <location>
        <begin position="725"/>
        <end position="743"/>
    </location>
</feature>
<proteinExistence type="predicted"/>
<sequence length="757" mass="81877">MAPGNGHERRSSTQLRGLYKESAHPDGFLYPDNGSLSSTANLQDGTETAISDRVHDSNPKQPSIRRPTNLASGDKPHNCVWRSCKTGICPNTALGHGNGSISSHARDEAGSIKSNLSFQAFRILDEFSRAAASHSASPPPQRTSAVPGTSSTRPDSQPTTQSADTEALYIFSPRHESMACYMYKPEGSQSKDVYEVEHVPVEVVKDSGRLAYLITVSDQDDRVDSLKFRFISREPGTQSSPTTQTTTADGSPHSSTDESNRGSGGAELYVRQRQDHSSKVVGPSMIRIIMNRVKDQLQARDQCRTGVRIANDAGKHGAGGKSLYLVSDDDIVAAVNAAAADLDQTDGSEWPSRSSSKVSSASSNSLSLPKLDSRANAITPSTSAAADPATTFSVPIPSFSSFGRADSQSYNQGLDVSTRATVVSRRSVAEIIWTENQPHGQEPGYHRAAGTVCRVISDDSSPENGPLAVPPPANAHLCQTEIDTTATLHQYSVPEALENLVSHISFPKRASQSTDEEESNITSFPELPPRRCTKEWLNPPVEMEQLTRPSSADLYQMGVDAHFGGSSPLPSGCLEEPANKTQRRNRSLFQEDPFCSANTHPFERRSTEGSPSISAEKRLGAAIGSASRRRRSTQVPDSKAPQADHEDGMLPSVFDRLRKRGEKMFHLHDCVEESDGAEAAAPANTPADDHGPRSRNSLIRERTPQPQKPDISGIYEAMTGSRMLTARERRDTCSEDNRPHVCEDDMDSVSMGAASPA</sequence>
<feature type="compositionally biased region" description="Low complexity" evidence="1">
    <location>
        <begin position="237"/>
        <end position="247"/>
    </location>
</feature>
<feature type="region of interest" description="Disordered" evidence="1">
    <location>
        <begin position="131"/>
        <end position="164"/>
    </location>
</feature>
<dbReference type="OrthoDB" id="4837923at2759"/>
<feature type="compositionally biased region" description="Basic and acidic residues" evidence="1">
    <location>
        <begin position="687"/>
        <end position="703"/>
    </location>
</feature>
<feature type="region of interest" description="Disordered" evidence="1">
    <location>
        <begin position="558"/>
        <end position="650"/>
    </location>
</feature>
<comment type="caution">
    <text evidence="2">The sequence shown here is derived from an EMBL/GenBank/DDBJ whole genome shotgun (WGS) entry which is preliminary data.</text>
</comment>
<dbReference type="EMBL" id="NRSZ01000104">
    <property type="protein sequence ID" value="PNY29497.1"/>
    <property type="molecule type" value="Genomic_DNA"/>
</dbReference>
<protein>
    <submittedName>
        <fullName evidence="2">Uncharacterized protein</fullName>
    </submittedName>
</protein>
<reference evidence="2 3" key="1">
    <citation type="submission" date="2017-08" db="EMBL/GenBank/DDBJ databases">
        <title>Harnessing the power of phylogenomics to disentangle the directionality and signatures of interkingdom host jumping in the parasitic fungal genus Tolypocladium.</title>
        <authorList>
            <person name="Quandt C.A."/>
            <person name="Patterson W."/>
            <person name="Spatafora J.W."/>
        </authorList>
    </citation>
    <scope>NUCLEOTIDE SEQUENCE [LARGE SCALE GENOMIC DNA]</scope>
    <source>
        <strain evidence="2 3">CBS 113982</strain>
    </source>
</reference>
<name>A0A2K3QPP7_9HYPO</name>
<feature type="compositionally biased region" description="Polar residues" evidence="1">
    <location>
        <begin position="142"/>
        <end position="164"/>
    </location>
</feature>
<evidence type="ECO:0000313" key="2">
    <source>
        <dbReference type="EMBL" id="PNY29497.1"/>
    </source>
</evidence>
<keyword evidence="3" id="KW-1185">Reference proteome</keyword>
<organism evidence="2 3">
    <name type="scientific">Tolypocladium capitatum</name>
    <dbReference type="NCBI Taxonomy" id="45235"/>
    <lineage>
        <taxon>Eukaryota</taxon>
        <taxon>Fungi</taxon>
        <taxon>Dikarya</taxon>
        <taxon>Ascomycota</taxon>
        <taxon>Pezizomycotina</taxon>
        <taxon>Sordariomycetes</taxon>
        <taxon>Hypocreomycetidae</taxon>
        <taxon>Hypocreales</taxon>
        <taxon>Ophiocordycipitaceae</taxon>
        <taxon>Tolypocladium</taxon>
    </lineage>
</organism>
<feature type="region of interest" description="Disordered" evidence="1">
    <location>
        <begin position="343"/>
        <end position="368"/>
    </location>
</feature>
<dbReference type="AlphaFoldDB" id="A0A2K3QPP7"/>
<dbReference type="Proteomes" id="UP000236621">
    <property type="component" value="Unassembled WGS sequence"/>
</dbReference>